<keyword evidence="5" id="KW-1185">Reference proteome</keyword>
<evidence type="ECO:0000256" key="1">
    <source>
        <dbReference type="ARBA" id="ARBA00009013"/>
    </source>
</evidence>
<dbReference type="Proteomes" id="UP000062973">
    <property type="component" value="Chromosome"/>
</dbReference>
<dbReference type="STRING" id="1068978.AMETH_2907"/>
<dbReference type="AlphaFoldDB" id="A0A076MQN7"/>
<evidence type="ECO:0000313" key="5">
    <source>
        <dbReference type="Proteomes" id="UP000062973"/>
    </source>
</evidence>
<accession>A0A076MQN7</accession>
<dbReference type="PROSITE" id="PS50801">
    <property type="entry name" value="STAS"/>
    <property type="match status" value="1"/>
</dbReference>
<dbReference type="PANTHER" id="PTHR33495:SF13">
    <property type="entry name" value="ANTI-SIGMA-F FACTOR ANTAGONIST RSFB"/>
    <property type="match status" value="1"/>
</dbReference>
<name>A0A076MQN7_AMYME</name>
<reference evidence="4 5" key="1">
    <citation type="submission" date="2014-07" db="EMBL/GenBank/DDBJ databases">
        <title>Whole Genome Sequence of the Amycolatopsis methanolica 239.</title>
        <authorList>
            <person name="Tang B."/>
        </authorList>
    </citation>
    <scope>NUCLEOTIDE SEQUENCE [LARGE SCALE GENOMIC DNA]</scope>
    <source>
        <strain evidence="4 5">239</strain>
    </source>
</reference>
<gene>
    <name evidence="4" type="primary">rsbV</name>
    <name evidence="4" type="ORF">AMETH_2907</name>
</gene>
<dbReference type="EMBL" id="CP009110">
    <property type="protein sequence ID" value="AIJ22999.1"/>
    <property type="molecule type" value="Genomic_DNA"/>
</dbReference>
<dbReference type="KEGG" id="amq:AMETH_2907"/>
<dbReference type="InterPro" id="IPR002645">
    <property type="entry name" value="STAS_dom"/>
</dbReference>
<dbReference type="SUPFAM" id="SSF52091">
    <property type="entry name" value="SpoIIaa-like"/>
    <property type="match status" value="1"/>
</dbReference>
<evidence type="ECO:0000259" key="3">
    <source>
        <dbReference type="PROSITE" id="PS50801"/>
    </source>
</evidence>
<dbReference type="CDD" id="cd07043">
    <property type="entry name" value="STAS_anti-anti-sigma_factors"/>
    <property type="match status" value="1"/>
</dbReference>
<proteinExistence type="inferred from homology"/>
<evidence type="ECO:0000256" key="2">
    <source>
        <dbReference type="RuleBase" id="RU003749"/>
    </source>
</evidence>
<dbReference type="PATRIC" id="fig|1068978.7.peg.3105"/>
<dbReference type="InterPro" id="IPR003658">
    <property type="entry name" value="Anti-sigma_ant"/>
</dbReference>
<dbReference type="PANTHER" id="PTHR33495">
    <property type="entry name" value="ANTI-SIGMA FACTOR ANTAGONIST TM_1081-RELATED-RELATED"/>
    <property type="match status" value="1"/>
</dbReference>
<dbReference type="InterPro" id="IPR036513">
    <property type="entry name" value="STAS_dom_sf"/>
</dbReference>
<organism evidence="4 5">
    <name type="scientific">Amycolatopsis methanolica 239</name>
    <dbReference type="NCBI Taxonomy" id="1068978"/>
    <lineage>
        <taxon>Bacteria</taxon>
        <taxon>Bacillati</taxon>
        <taxon>Actinomycetota</taxon>
        <taxon>Actinomycetes</taxon>
        <taxon>Pseudonocardiales</taxon>
        <taxon>Pseudonocardiaceae</taxon>
        <taxon>Amycolatopsis</taxon>
        <taxon>Amycolatopsis methanolica group</taxon>
    </lineage>
</organism>
<sequence length="137" mass="14288">MSHSARNSTGAVSTAVRRGARVPAQRAAPAALRLQVFWPLPGIAVLKVAGDIDVATAAPLHRALDELTAHRPRVVVVDLSAVDFLGSAGLAALAQASEQAEIRVVAPTRQTARPLAITGLDQRLPVYTTRDEALTGG</sequence>
<dbReference type="Gene3D" id="3.30.750.24">
    <property type="entry name" value="STAS domain"/>
    <property type="match status" value="1"/>
</dbReference>
<feature type="domain" description="STAS" evidence="3">
    <location>
        <begin position="41"/>
        <end position="137"/>
    </location>
</feature>
<dbReference type="eggNOG" id="COG1366">
    <property type="taxonomic scope" value="Bacteria"/>
</dbReference>
<dbReference type="GO" id="GO:0043856">
    <property type="term" value="F:anti-sigma factor antagonist activity"/>
    <property type="evidence" value="ECO:0007669"/>
    <property type="project" value="InterPro"/>
</dbReference>
<dbReference type="HOGENOM" id="CLU_115403_3_3_11"/>
<evidence type="ECO:0000313" key="4">
    <source>
        <dbReference type="EMBL" id="AIJ22999.1"/>
    </source>
</evidence>
<protein>
    <recommendedName>
        <fullName evidence="2">Anti-sigma factor antagonist</fullName>
    </recommendedName>
</protein>
<dbReference type="NCBIfam" id="TIGR00377">
    <property type="entry name" value="ant_ant_sig"/>
    <property type="match status" value="1"/>
</dbReference>
<dbReference type="OrthoDB" id="5194587at2"/>
<dbReference type="Pfam" id="PF01740">
    <property type="entry name" value="STAS"/>
    <property type="match status" value="1"/>
</dbReference>
<dbReference type="RefSeq" id="WP_017987996.1">
    <property type="nucleotide sequence ID" value="NZ_AQUL01000002.1"/>
</dbReference>
<comment type="similarity">
    <text evidence="1 2">Belongs to the anti-sigma-factor antagonist family.</text>
</comment>